<sequence length="368" mass="42554">MIEMKEKKEEEKEGGENEELEQARRQMGAQEEEEQIMEREEEEDPNMEVEQEAESPGSPPEEVRILNIHVWKKRKKKRRRRRRRRRRRGGGGGGEKEEEEEEEWSKEAESLDSPLEEVPHQTEIEEEDEPNIEDQQHQPQQEEPESEHQEKTGVMTTSRYLKDLFHDIAVMKRFARETNFCKFDSLIIHLIISTPYFIAVPFPFVCMWLSSKWGRRPVFLVATVSFIMGVFLNVLALNSYYPFVGLAILGVGIGLYNQLSIGGIIHRLKPLAFLEEKEAIAVLVLSLIYSICFTLISGPSGWLSETFPPETKMEGMVLSNTLTIAVNVLLANASETTDVPSNEMIERVWKKHPFWRICFSSESRTIIV</sequence>
<keyword evidence="5 8" id="KW-1133">Transmembrane helix</keyword>
<evidence type="ECO:0000256" key="7">
    <source>
        <dbReference type="SAM" id="MobiDB-lite"/>
    </source>
</evidence>
<dbReference type="InterPro" id="IPR045262">
    <property type="entry name" value="STP/PLT_plant"/>
</dbReference>
<comment type="subcellular location">
    <subcellularLocation>
        <location evidence="1">Membrane</location>
    </subcellularLocation>
</comment>
<dbReference type="Gene3D" id="1.20.1250.20">
    <property type="entry name" value="MFS general substrate transporter like domains"/>
    <property type="match status" value="1"/>
</dbReference>
<name>A0A2N9GKC7_FAGSY</name>
<comment type="similarity">
    <text evidence="2">Belongs to the major facilitator superfamily. Sugar transporter (TC 2.A.1.1) family.</text>
</comment>
<feature type="compositionally biased region" description="Basic and acidic residues" evidence="7">
    <location>
        <begin position="1"/>
        <end position="15"/>
    </location>
</feature>
<evidence type="ECO:0000313" key="9">
    <source>
        <dbReference type="EMBL" id="SPC99751.1"/>
    </source>
</evidence>
<keyword evidence="4 8" id="KW-0812">Transmembrane</keyword>
<dbReference type="InterPro" id="IPR005828">
    <property type="entry name" value="MFS_sugar_transport-like"/>
</dbReference>
<feature type="compositionally biased region" description="Basic residues" evidence="7">
    <location>
        <begin position="70"/>
        <end position="89"/>
    </location>
</feature>
<feature type="transmembrane region" description="Helical" evidence="8">
    <location>
        <begin position="218"/>
        <end position="237"/>
    </location>
</feature>
<dbReference type="SUPFAM" id="SSF103473">
    <property type="entry name" value="MFS general substrate transporter"/>
    <property type="match status" value="1"/>
</dbReference>
<accession>A0A2N9GKC7</accession>
<gene>
    <name evidence="9" type="ORF">FSB_LOCUS27633</name>
</gene>
<proteinExistence type="inferred from homology"/>
<dbReference type="GO" id="GO:0016020">
    <property type="term" value="C:membrane"/>
    <property type="evidence" value="ECO:0007669"/>
    <property type="project" value="UniProtKB-SubCell"/>
</dbReference>
<evidence type="ECO:0000256" key="2">
    <source>
        <dbReference type="ARBA" id="ARBA00010992"/>
    </source>
</evidence>
<evidence type="ECO:0008006" key="10">
    <source>
        <dbReference type="Google" id="ProtNLM"/>
    </source>
</evidence>
<dbReference type="GO" id="GO:0015144">
    <property type="term" value="F:carbohydrate transmembrane transporter activity"/>
    <property type="evidence" value="ECO:0007669"/>
    <property type="project" value="InterPro"/>
</dbReference>
<evidence type="ECO:0000256" key="1">
    <source>
        <dbReference type="ARBA" id="ARBA00004370"/>
    </source>
</evidence>
<feature type="region of interest" description="Disordered" evidence="7">
    <location>
        <begin position="1"/>
        <end position="153"/>
    </location>
</feature>
<protein>
    <recommendedName>
        <fullName evidence="10">Major facilitator superfamily (MFS) profile domain-containing protein</fullName>
    </recommendedName>
</protein>
<reference evidence="9" key="1">
    <citation type="submission" date="2018-02" db="EMBL/GenBank/DDBJ databases">
        <authorList>
            <person name="Cohen D.B."/>
            <person name="Kent A.D."/>
        </authorList>
    </citation>
    <scope>NUCLEOTIDE SEQUENCE</scope>
</reference>
<dbReference type="Pfam" id="PF00083">
    <property type="entry name" value="Sugar_tr"/>
    <property type="match status" value="1"/>
</dbReference>
<feature type="transmembrane region" description="Helical" evidence="8">
    <location>
        <begin position="243"/>
        <end position="266"/>
    </location>
</feature>
<evidence type="ECO:0000256" key="3">
    <source>
        <dbReference type="ARBA" id="ARBA00022448"/>
    </source>
</evidence>
<evidence type="ECO:0000256" key="4">
    <source>
        <dbReference type="ARBA" id="ARBA00022692"/>
    </source>
</evidence>
<dbReference type="PANTHER" id="PTHR23500">
    <property type="entry name" value="SOLUTE CARRIER FAMILY 2, FACILITATED GLUCOSE TRANSPORTER"/>
    <property type="match status" value="1"/>
</dbReference>
<feature type="transmembrane region" description="Helical" evidence="8">
    <location>
        <begin position="186"/>
        <end position="206"/>
    </location>
</feature>
<dbReference type="AlphaFoldDB" id="A0A2N9GKC7"/>
<evidence type="ECO:0000256" key="8">
    <source>
        <dbReference type="SAM" id="Phobius"/>
    </source>
</evidence>
<dbReference type="PANTHER" id="PTHR23500:SF357">
    <property type="entry name" value="IP12678P"/>
    <property type="match status" value="1"/>
</dbReference>
<feature type="transmembrane region" description="Helical" evidence="8">
    <location>
        <begin position="278"/>
        <end position="296"/>
    </location>
</feature>
<dbReference type="InterPro" id="IPR036259">
    <property type="entry name" value="MFS_trans_sf"/>
</dbReference>
<feature type="compositionally biased region" description="Acidic residues" evidence="7">
    <location>
        <begin position="30"/>
        <end position="53"/>
    </location>
</feature>
<keyword evidence="6 8" id="KW-0472">Membrane</keyword>
<dbReference type="EMBL" id="OIVN01002003">
    <property type="protein sequence ID" value="SPC99751.1"/>
    <property type="molecule type" value="Genomic_DNA"/>
</dbReference>
<evidence type="ECO:0000256" key="6">
    <source>
        <dbReference type="ARBA" id="ARBA00023136"/>
    </source>
</evidence>
<evidence type="ECO:0000256" key="5">
    <source>
        <dbReference type="ARBA" id="ARBA00022989"/>
    </source>
</evidence>
<organism evidence="9">
    <name type="scientific">Fagus sylvatica</name>
    <name type="common">Beechnut</name>
    <dbReference type="NCBI Taxonomy" id="28930"/>
    <lineage>
        <taxon>Eukaryota</taxon>
        <taxon>Viridiplantae</taxon>
        <taxon>Streptophyta</taxon>
        <taxon>Embryophyta</taxon>
        <taxon>Tracheophyta</taxon>
        <taxon>Spermatophyta</taxon>
        <taxon>Magnoliopsida</taxon>
        <taxon>eudicotyledons</taxon>
        <taxon>Gunneridae</taxon>
        <taxon>Pentapetalae</taxon>
        <taxon>rosids</taxon>
        <taxon>fabids</taxon>
        <taxon>Fagales</taxon>
        <taxon>Fagaceae</taxon>
        <taxon>Fagus</taxon>
    </lineage>
</organism>
<keyword evidence="3" id="KW-0813">Transport</keyword>